<sequence length="169" mass="18632">MQKYNYPWDVYTLFNHVIISPPLMVLMNSLSTFDALDQMYESLPTTTSSSTSVINDKKFKQSGLSSQNEFYRQLSRLYYSHDVILVGTTRQSSSSSSSASTPTKKMMKKKNGWSDLVTHTLLLEKVITGTREDMDGIDFVALVPLEEGGDSGGGGTVVPFLITSGGIHC</sequence>
<dbReference type="EMBL" id="HBNS01046768">
    <property type="protein sequence ID" value="CAE4647356.1"/>
    <property type="molecule type" value="Transcribed_RNA"/>
</dbReference>
<evidence type="ECO:0000313" key="1">
    <source>
        <dbReference type="EMBL" id="CAE4647356.1"/>
    </source>
</evidence>
<dbReference type="AlphaFoldDB" id="A0A7S4SLV3"/>
<name>A0A7S4SLV3_9STRA</name>
<accession>A0A7S4SLV3</accession>
<gene>
    <name evidence="1" type="ORF">DBRI00130_LOCUS36149</name>
</gene>
<protein>
    <submittedName>
        <fullName evidence="1">Uncharacterized protein</fullName>
    </submittedName>
</protein>
<reference evidence="1" key="1">
    <citation type="submission" date="2021-01" db="EMBL/GenBank/DDBJ databases">
        <authorList>
            <person name="Corre E."/>
            <person name="Pelletier E."/>
            <person name="Niang G."/>
            <person name="Scheremetjew M."/>
            <person name="Finn R."/>
            <person name="Kale V."/>
            <person name="Holt S."/>
            <person name="Cochrane G."/>
            <person name="Meng A."/>
            <person name="Brown T."/>
            <person name="Cohen L."/>
        </authorList>
    </citation>
    <scope>NUCLEOTIDE SEQUENCE</scope>
    <source>
        <strain evidence="1">GSO104</strain>
    </source>
</reference>
<organism evidence="1">
    <name type="scientific">Ditylum brightwellii</name>
    <dbReference type="NCBI Taxonomy" id="49249"/>
    <lineage>
        <taxon>Eukaryota</taxon>
        <taxon>Sar</taxon>
        <taxon>Stramenopiles</taxon>
        <taxon>Ochrophyta</taxon>
        <taxon>Bacillariophyta</taxon>
        <taxon>Mediophyceae</taxon>
        <taxon>Lithodesmiophycidae</taxon>
        <taxon>Lithodesmiales</taxon>
        <taxon>Lithodesmiaceae</taxon>
        <taxon>Ditylum</taxon>
    </lineage>
</organism>
<proteinExistence type="predicted"/>